<dbReference type="Proteomes" id="UP000001555">
    <property type="component" value="Unassembled WGS sequence"/>
</dbReference>
<evidence type="ECO:0000256" key="1">
    <source>
        <dbReference type="SAM" id="MobiDB-lite"/>
    </source>
</evidence>
<dbReference type="EMBL" id="DS908885">
    <property type="protein sequence ID" value="EEC16605.1"/>
    <property type="molecule type" value="Genomic_DNA"/>
</dbReference>
<organism>
    <name type="scientific">Ixodes scapularis</name>
    <name type="common">Black-legged tick</name>
    <name type="synonym">Deer tick</name>
    <dbReference type="NCBI Taxonomy" id="6945"/>
    <lineage>
        <taxon>Eukaryota</taxon>
        <taxon>Metazoa</taxon>
        <taxon>Ecdysozoa</taxon>
        <taxon>Arthropoda</taxon>
        <taxon>Chelicerata</taxon>
        <taxon>Arachnida</taxon>
        <taxon>Acari</taxon>
        <taxon>Parasitiformes</taxon>
        <taxon>Ixodida</taxon>
        <taxon>Ixodoidea</taxon>
        <taxon>Ixodidae</taxon>
        <taxon>Ixodinae</taxon>
        <taxon>Ixodes</taxon>
    </lineage>
</organism>
<evidence type="ECO:0000259" key="3">
    <source>
        <dbReference type="Pfam" id="PF02225"/>
    </source>
</evidence>
<dbReference type="EMBL" id="ABJB010969789">
    <property type="status" value="NOT_ANNOTATED_CDS"/>
    <property type="molecule type" value="Genomic_DNA"/>
</dbReference>
<dbReference type="EMBL" id="ABJB010084454">
    <property type="status" value="NOT_ANNOTATED_CDS"/>
    <property type="molecule type" value="Genomic_DNA"/>
</dbReference>
<dbReference type="EMBL" id="ABJB010213203">
    <property type="status" value="NOT_ANNOTATED_CDS"/>
    <property type="molecule type" value="Genomic_DNA"/>
</dbReference>
<evidence type="ECO:0000256" key="2">
    <source>
        <dbReference type="SAM" id="Phobius"/>
    </source>
</evidence>
<evidence type="ECO:0000313" key="4">
    <source>
        <dbReference type="EMBL" id="EEC16605.1"/>
    </source>
</evidence>
<reference evidence="4 6" key="1">
    <citation type="submission" date="2008-03" db="EMBL/GenBank/DDBJ databases">
        <title>Annotation of Ixodes scapularis.</title>
        <authorList>
            <consortium name="Ixodes scapularis Genome Project Consortium"/>
            <person name="Caler E."/>
            <person name="Hannick L.I."/>
            <person name="Bidwell S."/>
            <person name="Joardar V."/>
            <person name="Thiagarajan M."/>
            <person name="Amedeo P."/>
            <person name="Galinsky K.J."/>
            <person name="Schobel S."/>
            <person name="Inman J."/>
            <person name="Hostetler J."/>
            <person name="Miller J."/>
            <person name="Hammond M."/>
            <person name="Megy K."/>
            <person name="Lawson D."/>
            <person name="Kodira C."/>
            <person name="Sutton G."/>
            <person name="Meyer J."/>
            <person name="Hill C.A."/>
            <person name="Birren B."/>
            <person name="Nene V."/>
            <person name="Collins F."/>
            <person name="Alarcon-Chaidez F."/>
            <person name="Wikel S."/>
            <person name="Strausberg R."/>
        </authorList>
    </citation>
    <scope>NUCLEOTIDE SEQUENCE [LARGE SCALE GENOMIC DNA]</scope>
    <source>
        <strain evidence="6">Wikel</strain>
        <strain evidence="4">Wikel colony</strain>
    </source>
</reference>
<dbReference type="PANTHER" id="PTHR10404:SF46">
    <property type="entry name" value="VACUOLAR PROTEIN SORTING-ASSOCIATED PROTEIN 70"/>
    <property type="match status" value="1"/>
</dbReference>
<dbReference type="GO" id="GO:0004181">
    <property type="term" value="F:metallocarboxypeptidase activity"/>
    <property type="evidence" value="ECO:0007669"/>
    <property type="project" value="UniProtKB-EC"/>
</dbReference>
<keyword evidence="2" id="KW-0812">Transmembrane</keyword>
<dbReference type="InParanoid" id="B7QCN3"/>
<dbReference type="AlphaFoldDB" id="B7QCN3"/>
<dbReference type="EMBL" id="ABJB010464731">
    <property type="status" value="NOT_ANNOTATED_CDS"/>
    <property type="molecule type" value="Genomic_DNA"/>
</dbReference>
<keyword evidence="4" id="KW-0121">Carboxypeptidase</keyword>
<dbReference type="GO" id="GO:0004180">
    <property type="term" value="F:carboxypeptidase activity"/>
    <property type="evidence" value="ECO:0000318"/>
    <property type="project" value="GO_Central"/>
</dbReference>
<dbReference type="EMBL" id="ABJB010898039">
    <property type="status" value="NOT_ANNOTATED_CDS"/>
    <property type="molecule type" value="Genomic_DNA"/>
</dbReference>
<accession>B7QCN3</accession>
<dbReference type="EC" id="3.4.17.21" evidence="4"/>
<keyword evidence="4" id="KW-0378">Hydrolase</keyword>
<dbReference type="EMBL" id="ABJB010791415">
    <property type="status" value="NOT_ANNOTATED_CDS"/>
    <property type="molecule type" value="Genomic_DNA"/>
</dbReference>
<reference evidence="5" key="2">
    <citation type="submission" date="2020-05" db="UniProtKB">
        <authorList>
            <consortium name="EnsemblMetazoa"/>
        </authorList>
    </citation>
    <scope>IDENTIFICATION</scope>
    <source>
        <strain evidence="5">wikel</strain>
    </source>
</reference>
<name>B7QCN3_IXOSC</name>
<dbReference type="OrthoDB" id="6506691at2759"/>
<dbReference type="EMBL" id="ABJB011056211">
    <property type="status" value="NOT_ANNOTATED_CDS"/>
    <property type="molecule type" value="Genomic_DNA"/>
</dbReference>
<dbReference type="VEuPathDB" id="VectorBase:ISCI022411"/>
<proteinExistence type="predicted"/>
<dbReference type="Gene3D" id="3.50.30.30">
    <property type="match status" value="1"/>
</dbReference>
<dbReference type="VEuPathDB" id="VectorBase:ISCP_010117"/>
<evidence type="ECO:0000313" key="6">
    <source>
        <dbReference type="Proteomes" id="UP000001555"/>
    </source>
</evidence>
<protein>
    <submittedName>
        <fullName evidence="4 5">Glutamate carboxypeptidase, putative</fullName>
        <ecNumber evidence="4">3.4.17.21</ecNumber>
    </submittedName>
</protein>
<feature type="domain" description="PA" evidence="3">
    <location>
        <begin position="180"/>
        <end position="244"/>
    </location>
</feature>
<dbReference type="FunFam" id="3.50.30.30:FF:000045">
    <property type="entry name" value="Predicted protein"/>
    <property type="match status" value="1"/>
</dbReference>
<keyword evidence="2" id="KW-0472">Membrane</keyword>
<dbReference type="EMBL" id="ABJB010347022">
    <property type="status" value="NOT_ANNOTATED_CDS"/>
    <property type="molecule type" value="Genomic_DNA"/>
</dbReference>
<dbReference type="HOGENOM" id="CLU_722166_0_0_1"/>
<sequence>MSPKKLSWEKVLINGVDGSAHNPRFLDQSTDVPAPILDEEPSAVLEAGETPQSPDVGMDKTRVTLVLMGACLVVALIAILALSVAIMQQKPHRSGSERDGVDIVDFLENSLRKSGFDEVKKVPYLLVHPQPDPEHPNSVRLIHDNGTVLLEAKMTEDKIPGIDTDIGPAYLAFSAQGTVEAELIFVNYGTYEDFDKLEKEGVSVAGYICLARYGKGTRGDKVRICKERGGIGAILFGDPMDLAPKGDDFVYPKSQFVGGSAMQRGTLDFTQDAETPGYPSIPEAMRIMNPPGLPKIPAQVIGYDDARVLLKLLGGQDWAVEGGFNFTYKTGPFSPNQTGMLHDTQSLNDDVAPKAWRHLEPPSKQDCATERHVGQQDPSETGR</sequence>
<keyword evidence="4" id="KW-0645">Protease</keyword>
<dbReference type="EnsemblMetazoa" id="ISCW022411-RA">
    <property type="protein sequence ID" value="ISCW022411-PA"/>
    <property type="gene ID" value="ISCW022411"/>
</dbReference>
<keyword evidence="2" id="KW-1133">Transmembrane helix</keyword>
<dbReference type="EMBL" id="ABJB011123647">
    <property type="status" value="NOT_ANNOTATED_CDS"/>
    <property type="molecule type" value="Genomic_DNA"/>
</dbReference>
<dbReference type="VEuPathDB" id="VectorBase:ISCW022411"/>
<evidence type="ECO:0000313" key="5">
    <source>
        <dbReference type="EnsemblMetazoa" id="ISCW022411-PA"/>
    </source>
</evidence>
<feature type="transmembrane region" description="Helical" evidence="2">
    <location>
        <begin position="65"/>
        <end position="87"/>
    </location>
</feature>
<dbReference type="PaxDb" id="6945-B7QCN3"/>
<dbReference type="Pfam" id="PF02225">
    <property type="entry name" value="PA"/>
    <property type="match status" value="1"/>
</dbReference>
<dbReference type="InterPro" id="IPR046450">
    <property type="entry name" value="PA_dom_sf"/>
</dbReference>
<dbReference type="PANTHER" id="PTHR10404">
    <property type="entry name" value="N-ACETYLATED-ALPHA-LINKED ACIDIC DIPEPTIDASE"/>
    <property type="match status" value="1"/>
</dbReference>
<dbReference type="InterPro" id="IPR039373">
    <property type="entry name" value="Peptidase_M28B"/>
</dbReference>
<dbReference type="InterPro" id="IPR003137">
    <property type="entry name" value="PA_domain"/>
</dbReference>
<gene>
    <name evidence="4" type="ORF">IscW_ISCW022411</name>
</gene>
<feature type="region of interest" description="Disordered" evidence="1">
    <location>
        <begin position="360"/>
        <end position="383"/>
    </location>
</feature>
<keyword evidence="6" id="KW-1185">Reference proteome</keyword>
<dbReference type="EMBL" id="ABJB010667053">
    <property type="status" value="NOT_ANNOTATED_CDS"/>
    <property type="molecule type" value="Genomic_DNA"/>
</dbReference>
<dbReference type="SUPFAM" id="SSF52025">
    <property type="entry name" value="PA domain"/>
    <property type="match status" value="1"/>
</dbReference>